<dbReference type="PaxDb" id="3880-AES61720"/>
<dbReference type="AlphaFoldDB" id="G7IEI9"/>
<evidence type="ECO:0008006" key="9">
    <source>
        <dbReference type="Google" id="ProtNLM"/>
    </source>
</evidence>
<keyword evidence="5" id="KW-0539">Nucleus</keyword>
<evidence type="ECO:0000256" key="2">
    <source>
        <dbReference type="ARBA" id="ARBA00023015"/>
    </source>
</evidence>
<evidence type="ECO:0000256" key="3">
    <source>
        <dbReference type="ARBA" id="ARBA00023125"/>
    </source>
</evidence>
<comment type="subcellular location">
    <subcellularLocation>
        <location evidence="1">Nucleus</location>
    </subcellularLocation>
</comment>
<proteinExistence type="predicted"/>
<dbReference type="InterPro" id="IPR015300">
    <property type="entry name" value="DNA-bd_pseudobarrel_sf"/>
</dbReference>
<evidence type="ECO:0000313" key="8">
    <source>
        <dbReference type="Proteomes" id="UP000002051"/>
    </source>
</evidence>
<keyword evidence="4" id="KW-0804">Transcription</keyword>
<reference evidence="6 8" key="2">
    <citation type="journal article" date="2014" name="BMC Genomics">
        <title>An improved genome release (version Mt4.0) for the model legume Medicago truncatula.</title>
        <authorList>
            <person name="Tang H."/>
            <person name="Krishnakumar V."/>
            <person name="Bidwell S."/>
            <person name="Rosen B."/>
            <person name="Chan A."/>
            <person name="Zhou S."/>
            <person name="Gentzbittel L."/>
            <person name="Childs K.L."/>
            <person name="Yandell M."/>
            <person name="Gundlach H."/>
            <person name="Mayer K.F."/>
            <person name="Schwartz D.C."/>
            <person name="Town C.D."/>
        </authorList>
    </citation>
    <scope>GENOME REANNOTATION</scope>
    <source>
        <strain evidence="7 8">cv. Jemalong A17</strain>
    </source>
</reference>
<organism evidence="6 8">
    <name type="scientific">Medicago truncatula</name>
    <name type="common">Barrel medic</name>
    <name type="synonym">Medicago tribuloides</name>
    <dbReference type="NCBI Taxonomy" id="3880"/>
    <lineage>
        <taxon>Eukaryota</taxon>
        <taxon>Viridiplantae</taxon>
        <taxon>Streptophyta</taxon>
        <taxon>Embryophyta</taxon>
        <taxon>Tracheophyta</taxon>
        <taxon>Spermatophyta</taxon>
        <taxon>Magnoliopsida</taxon>
        <taxon>eudicotyledons</taxon>
        <taxon>Gunneridae</taxon>
        <taxon>Pentapetalae</taxon>
        <taxon>rosids</taxon>
        <taxon>fabids</taxon>
        <taxon>Fabales</taxon>
        <taxon>Fabaceae</taxon>
        <taxon>Papilionoideae</taxon>
        <taxon>50 kb inversion clade</taxon>
        <taxon>NPAAA clade</taxon>
        <taxon>Hologalegina</taxon>
        <taxon>IRL clade</taxon>
        <taxon>Trifolieae</taxon>
        <taxon>Medicago</taxon>
    </lineage>
</organism>
<evidence type="ECO:0000256" key="5">
    <source>
        <dbReference type="ARBA" id="ARBA00023242"/>
    </source>
</evidence>
<evidence type="ECO:0000256" key="1">
    <source>
        <dbReference type="ARBA" id="ARBA00004123"/>
    </source>
</evidence>
<name>G7IEI9_MEDTR</name>
<keyword evidence="3" id="KW-0238">DNA-binding</keyword>
<dbReference type="EnsemblPlants" id="AES61720">
    <property type="protein sequence ID" value="AES61720"/>
    <property type="gene ID" value="MTR_1g087870"/>
</dbReference>
<keyword evidence="2" id="KW-0805">Transcription regulation</keyword>
<reference evidence="6 8" key="1">
    <citation type="journal article" date="2011" name="Nature">
        <title>The Medicago genome provides insight into the evolution of rhizobial symbioses.</title>
        <authorList>
            <person name="Young N.D."/>
            <person name="Debelle F."/>
            <person name="Oldroyd G.E."/>
            <person name="Geurts R."/>
            <person name="Cannon S.B."/>
            <person name="Udvardi M.K."/>
            <person name="Benedito V.A."/>
            <person name="Mayer K.F."/>
            <person name="Gouzy J."/>
            <person name="Schoof H."/>
            <person name="Van de Peer Y."/>
            <person name="Proost S."/>
            <person name="Cook D.R."/>
            <person name="Meyers B.C."/>
            <person name="Spannagl M."/>
            <person name="Cheung F."/>
            <person name="De Mita S."/>
            <person name="Krishnakumar V."/>
            <person name="Gundlach H."/>
            <person name="Zhou S."/>
            <person name="Mudge J."/>
            <person name="Bharti A.K."/>
            <person name="Murray J.D."/>
            <person name="Naoumkina M.A."/>
            <person name="Rosen B."/>
            <person name="Silverstein K.A."/>
            <person name="Tang H."/>
            <person name="Rombauts S."/>
            <person name="Zhao P.X."/>
            <person name="Zhou P."/>
            <person name="Barbe V."/>
            <person name="Bardou P."/>
            <person name="Bechner M."/>
            <person name="Bellec A."/>
            <person name="Berger A."/>
            <person name="Berges H."/>
            <person name="Bidwell S."/>
            <person name="Bisseling T."/>
            <person name="Choisne N."/>
            <person name="Couloux A."/>
            <person name="Denny R."/>
            <person name="Deshpande S."/>
            <person name="Dai X."/>
            <person name="Doyle J.J."/>
            <person name="Dudez A.M."/>
            <person name="Farmer A.D."/>
            <person name="Fouteau S."/>
            <person name="Franken C."/>
            <person name="Gibelin C."/>
            <person name="Gish J."/>
            <person name="Goldstein S."/>
            <person name="Gonzalez A.J."/>
            <person name="Green P.J."/>
            <person name="Hallab A."/>
            <person name="Hartog M."/>
            <person name="Hua A."/>
            <person name="Humphray S.J."/>
            <person name="Jeong D.H."/>
            <person name="Jing Y."/>
            <person name="Jocker A."/>
            <person name="Kenton S.M."/>
            <person name="Kim D.J."/>
            <person name="Klee K."/>
            <person name="Lai H."/>
            <person name="Lang C."/>
            <person name="Lin S."/>
            <person name="Macmil S.L."/>
            <person name="Magdelenat G."/>
            <person name="Matthews L."/>
            <person name="McCorrison J."/>
            <person name="Monaghan E.L."/>
            <person name="Mun J.H."/>
            <person name="Najar F.Z."/>
            <person name="Nicholson C."/>
            <person name="Noirot C."/>
            <person name="O'Bleness M."/>
            <person name="Paule C.R."/>
            <person name="Poulain J."/>
            <person name="Prion F."/>
            <person name="Qin B."/>
            <person name="Qu C."/>
            <person name="Retzel E.F."/>
            <person name="Riddle C."/>
            <person name="Sallet E."/>
            <person name="Samain S."/>
            <person name="Samson N."/>
            <person name="Sanders I."/>
            <person name="Saurat O."/>
            <person name="Scarpelli C."/>
            <person name="Schiex T."/>
            <person name="Segurens B."/>
            <person name="Severin A.J."/>
            <person name="Sherrier D.J."/>
            <person name="Shi R."/>
            <person name="Sims S."/>
            <person name="Singer S.R."/>
            <person name="Sinharoy S."/>
            <person name="Sterck L."/>
            <person name="Viollet A."/>
            <person name="Wang B.B."/>
            <person name="Wang K."/>
            <person name="Wang M."/>
            <person name="Wang X."/>
            <person name="Warfsmann J."/>
            <person name="Weissenbach J."/>
            <person name="White D.D."/>
            <person name="White J.D."/>
            <person name="Wiley G.B."/>
            <person name="Wincker P."/>
            <person name="Xing Y."/>
            <person name="Yang L."/>
            <person name="Yao Z."/>
            <person name="Ying F."/>
            <person name="Zhai J."/>
            <person name="Zhou L."/>
            <person name="Zuber A."/>
            <person name="Denarie J."/>
            <person name="Dixon R.A."/>
            <person name="May G.D."/>
            <person name="Schwartz D.C."/>
            <person name="Rogers J."/>
            <person name="Quetier F."/>
            <person name="Town C.D."/>
            <person name="Roe B.A."/>
        </authorList>
    </citation>
    <scope>NUCLEOTIDE SEQUENCE [LARGE SCALE GENOMIC DNA]</scope>
    <source>
        <strain evidence="6">A17</strain>
        <strain evidence="7 8">cv. Jemalong A17</strain>
    </source>
</reference>
<gene>
    <name evidence="6" type="ordered locus">MTR_1g087870</name>
</gene>
<keyword evidence="8" id="KW-1185">Reference proteome</keyword>
<accession>G7IEI9</accession>
<evidence type="ECO:0000256" key="4">
    <source>
        <dbReference type="ARBA" id="ARBA00023163"/>
    </source>
</evidence>
<evidence type="ECO:0000313" key="7">
    <source>
        <dbReference type="EnsemblPlants" id="AES61720"/>
    </source>
</evidence>
<reference evidence="7" key="3">
    <citation type="submission" date="2015-04" db="UniProtKB">
        <authorList>
            <consortium name="EnsemblPlants"/>
        </authorList>
    </citation>
    <scope>IDENTIFICATION</scope>
    <source>
        <strain evidence="7">cv. Jemalong A17</strain>
    </source>
</reference>
<sequence length="258" mass="29052">MLPKPFVSDFGASLGDYVTFIDPNNNQFEVMVERICGSVFLTTGFNAIRDFYDVRLGGTIMMVFTSAGQFGINVIDRSGCVVDPPLFIPSMKFEIEKTIVPAFAYEGVPVTCEILTFHHDERNFQISWEKNLTGFDVTSGFMMLIYKGLCDLTIGKKTTSLTMIDDCGNKWNCITIFGSSPHHHIKLGGGWKRMVQARRLDEGVMVKVGFSHAGMNDTIYIQVKRPTTVSLMSAGQLMEFNFYGLCSWIHFDLMEFSF</sequence>
<dbReference type="GO" id="GO:0005634">
    <property type="term" value="C:nucleus"/>
    <property type="evidence" value="ECO:0007669"/>
    <property type="project" value="UniProtKB-SubCell"/>
</dbReference>
<protein>
    <recommendedName>
        <fullName evidence="9">TF-B3 domain-containing protein</fullName>
    </recommendedName>
</protein>
<dbReference type="GO" id="GO:0003677">
    <property type="term" value="F:DNA binding"/>
    <property type="evidence" value="ECO:0007669"/>
    <property type="project" value="UniProtKB-KW"/>
</dbReference>
<dbReference type="HOGENOM" id="CLU_089100_0_0_1"/>
<evidence type="ECO:0000313" key="6">
    <source>
        <dbReference type="EMBL" id="AES61720.1"/>
    </source>
</evidence>
<dbReference type="EMBL" id="CM001217">
    <property type="protein sequence ID" value="AES61720.1"/>
    <property type="molecule type" value="Genomic_DNA"/>
</dbReference>
<dbReference type="Gene3D" id="2.40.330.10">
    <property type="entry name" value="DNA-binding pseudobarrel domain"/>
    <property type="match status" value="1"/>
</dbReference>
<dbReference type="Proteomes" id="UP000002051">
    <property type="component" value="Unassembled WGS sequence"/>
</dbReference>
<dbReference type="SUPFAM" id="SSF101936">
    <property type="entry name" value="DNA-binding pseudobarrel domain"/>
    <property type="match status" value="2"/>
</dbReference>